<dbReference type="GeneID" id="80557781"/>
<keyword evidence="2" id="KW-1185">Reference proteome</keyword>
<accession>A0ABM7NR57</accession>
<dbReference type="RefSeq" id="YP_010841184.1">
    <property type="nucleotide sequence ID" value="NC_079139.1"/>
</dbReference>
<dbReference type="EMBL" id="AP024483">
    <property type="protein sequence ID" value="BCS82576.1"/>
    <property type="molecule type" value="Genomic_DNA"/>
</dbReference>
<evidence type="ECO:0000313" key="2">
    <source>
        <dbReference type="Proteomes" id="UP001321479"/>
    </source>
</evidence>
<evidence type="ECO:0000313" key="1">
    <source>
        <dbReference type="EMBL" id="BCS82576.1"/>
    </source>
</evidence>
<name>A0ABM7NR57_9VIRU</name>
<sequence length="204" mass="23997">MSIRTSAFIEIANKLHRNAYDYSDVIIDEDTTFINIKCKTCDNIFNVRIVNHLKKRSGCRRCNTLKTKDTKRMTTEKFIELAQEIHGEKYDYSKTIFTKSNIPMEIICKKCGKTFYHTRYRHIVEKCGCHCRKSVKKNTTESFIEKSKMKHGADTFDYSKTIYVNTSTKIFITCNKCGYEMYQRYDVHLRSKGCARCNKYVKSS</sequence>
<organism evidence="1 2">
    <name type="scientific">Cotonvirus japonicus</name>
    <dbReference type="NCBI Taxonomy" id="2811091"/>
    <lineage>
        <taxon>Viruses</taxon>
        <taxon>Varidnaviria</taxon>
        <taxon>Bamfordvirae</taxon>
        <taxon>Nucleocytoviricota</taxon>
        <taxon>Megaviricetes</taxon>
        <taxon>Imitervirales</taxon>
        <taxon>Mimiviridae</taxon>
        <taxon>Megamimivirinae</taxon>
        <taxon>Cotonvirus</taxon>
        <taxon>Cotonvirus japonicum</taxon>
    </lineage>
</organism>
<protein>
    <submittedName>
        <fullName evidence="1">Uncharacterized protein</fullName>
    </submittedName>
</protein>
<proteinExistence type="predicted"/>
<dbReference type="Proteomes" id="UP001321479">
    <property type="component" value="Segment"/>
</dbReference>
<reference evidence="1 2" key="1">
    <citation type="submission" date="2021-02" db="EMBL/GenBank/DDBJ databases">
        <title>Cotonvirus japonicus, which uses Golgi apparatus of host cells for its virion factory, phylogenetically links tailed tupanvirus and icosahedral mimivirus.</title>
        <authorList>
            <person name="Takahashi H."/>
            <person name="Fukaya S."/>
            <person name="Song C."/>
            <person name="Murata K."/>
            <person name="Takemura M."/>
        </authorList>
    </citation>
    <scope>NUCLEOTIDE SEQUENCE [LARGE SCALE GENOMIC DNA]</scope>
</reference>